<accession>X1FZ37</accession>
<dbReference type="EMBL" id="BARU01009255">
    <property type="protein sequence ID" value="GAH34589.1"/>
    <property type="molecule type" value="Genomic_DNA"/>
</dbReference>
<evidence type="ECO:0008006" key="2">
    <source>
        <dbReference type="Google" id="ProtNLM"/>
    </source>
</evidence>
<comment type="caution">
    <text evidence="1">The sequence shown here is derived from an EMBL/GenBank/DDBJ whole genome shotgun (WGS) entry which is preliminary data.</text>
</comment>
<reference evidence="1" key="1">
    <citation type="journal article" date="2014" name="Front. Microbiol.">
        <title>High frequency of phylogenetically diverse reductive dehalogenase-homologous genes in deep subseafloor sedimentary metagenomes.</title>
        <authorList>
            <person name="Kawai M."/>
            <person name="Futagami T."/>
            <person name="Toyoda A."/>
            <person name="Takaki Y."/>
            <person name="Nishi S."/>
            <person name="Hori S."/>
            <person name="Arai W."/>
            <person name="Tsubouchi T."/>
            <person name="Morono Y."/>
            <person name="Uchiyama I."/>
            <person name="Ito T."/>
            <person name="Fujiyama A."/>
            <person name="Inagaki F."/>
            <person name="Takami H."/>
        </authorList>
    </citation>
    <scope>NUCLEOTIDE SEQUENCE</scope>
    <source>
        <strain evidence="1">Expedition CK06-06</strain>
    </source>
</reference>
<protein>
    <recommendedName>
        <fullName evidence="2">Ribosomal protein L38e</fullName>
    </recommendedName>
</protein>
<dbReference type="AlphaFoldDB" id="X1FZ37"/>
<organism evidence="1">
    <name type="scientific">marine sediment metagenome</name>
    <dbReference type="NCBI Taxonomy" id="412755"/>
    <lineage>
        <taxon>unclassified sequences</taxon>
        <taxon>metagenomes</taxon>
        <taxon>ecological metagenomes</taxon>
    </lineage>
</organism>
<sequence length="70" mass="8048">MPSEITKEKLEEIVQLTIDQGGELRTKRSKDKIKLKFRTKKRLYTIKLPLKEAEALIAELSSKLTVVSFS</sequence>
<name>X1FZ37_9ZZZZ</name>
<dbReference type="Gene3D" id="3.30.720.90">
    <property type="match status" value="1"/>
</dbReference>
<gene>
    <name evidence="1" type="ORF">S03H2_17892</name>
</gene>
<proteinExistence type="predicted"/>
<evidence type="ECO:0000313" key="1">
    <source>
        <dbReference type="EMBL" id="GAH34589.1"/>
    </source>
</evidence>
<dbReference type="InterPro" id="IPR038464">
    <property type="entry name" value="Ribosomal_eL38_sf"/>
</dbReference>